<keyword evidence="1" id="KW-0812">Transmembrane</keyword>
<feature type="transmembrane region" description="Helical" evidence="1">
    <location>
        <begin position="117"/>
        <end position="136"/>
    </location>
</feature>
<accession>A0A3N4ZUH2</accession>
<gene>
    <name evidence="2" type="ORF">EDD32_3692</name>
</gene>
<evidence type="ECO:0000313" key="3">
    <source>
        <dbReference type="Proteomes" id="UP000280726"/>
    </source>
</evidence>
<evidence type="ECO:0000313" key="2">
    <source>
        <dbReference type="EMBL" id="RPF29132.1"/>
    </source>
</evidence>
<organism evidence="2 3">
    <name type="scientific">Georgenia muralis</name>
    <dbReference type="NCBI Taxonomy" id="154117"/>
    <lineage>
        <taxon>Bacteria</taxon>
        <taxon>Bacillati</taxon>
        <taxon>Actinomycetota</taxon>
        <taxon>Actinomycetes</taxon>
        <taxon>Micrococcales</taxon>
        <taxon>Bogoriellaceae</taxon>
        <taxon>Georgenia</taxon>
    </lineage>
</organism>
<dbReference type="PANTHER" id="PTHR36974:SF1">
    <property type="entry name" value="DOXX FAMILY MEMBRANE PROTEIN"/>
    <property type="match status" value="1"/>
</dbReference>
<dbReference type="RefSeq" id="WP_123919864.1">
    <property type="nucleotide sequence ID" value="NZ_RKRA01000001.1"/>
</dbReference>
<dbReference type="OrthoDB" id="9788974at2"/>
<evidence type="ECO:0000256" key="1">
    <source>
        <dbReference type="SAM" id="Phobius"/>
    </source>
</evidence>
<feature type="transmembrane region" description="Helical" evidence="1">
    <location>
        <begin position="56"/>
        <end position="74"/>
    </location>
</feature>
<dbReference type="PANTHER" id="PTHR36974">
    <property type="entry name" value="MEMBRANE PROTEIN-RELATED"/>
    <property type="match status" value="1"/>
</dbReference>
<feature type="transmembrane region" description="Helical" evidence="1">
    <location>
        <begin position="20"/>
        <end position="36"/>
    </location>
</feature>
<dbReference type="AlphaFoldDB" id="A0A3N4ZUH2"/>
<keyword evidence="1" id="KW-0472">Membrane</keyword>
<dbReference type="Proteomes" id="UP000280726">
    <property type="component" value="Unassembled WGS sequence"/>
</dbReference>
<dbReference type="EMBL" id="RKRA01000001">
    <property type="protein sequence ID" value="RPF29132.1"/>
    <property type="molecule type" value="Genomic_DNA"/>
</dbReference>
<protein>
    <submittedName>
        <fullName evidence="2">Putative membrane protein</fullName>
    </submittedName>
</protein>
<comment type="caution">
    <text evidence="2">The sequence shown here is derived from an EMBL/GenBank/DDBJ whole genome shotgun (WGS) entry which is preliminary data.</text>
</comment>
<sequence length="144" mass="15760">MEHLRETRPTVSRGRTAARLLLGAVLLLAGTGHLTVAREEFLAQVPPWLPVDGDTVVVVSGVVELALGGALVALPRHRVVVGWVVAAFFVAIFPGNVSQYLTRTDAFGLDTDTARAVRLLGQPVLVAWTLWSTAAWRDRRWWRG</sequence>
<reference evidence="2 3" key="1">
    <citation type="submission" date="2018-11" db="EMBL/GenBank/DDBJ databases">
        <title>Sequencing the genomes of 1000 actinobacteria strains.</title>
        <authorList>
            <person name="Klenk H.-P."/>
        </authorList>
    </citation>
    <scope>NUCLEOTIDE SEQUENCE [LARGE SCALE GENOMIC DNA]</scope>
    <source>
        <strain evidence="2 3">DSM 14418</strain>
    </source>
</reference>
<keyword evidence="1" id="KW-1133">Transmembrane helix</keyword>
<name>A0A3N4ZUH2_9MICO</name>
<feature type="transmembrane region" description="Helical" evidence="1">
    <location>
        <begin position="79"/>
        <end position="97"/>
    </location>
</feature>
<proteinExistence type="predicted"/>
<keyword evidence="3" id="KW-1185">Reference proteome</keyword>